<keyword evidence="3" id="KW-1185">Reference proteome</keyword>
<dbReference type="InterPro" id="IPR002563">
    <property type="entry name" value="Flavin_Rdtase-like_dom"/>
</dbReference>
<dbReference type="SUPFAM" id="SSF50475">
    <property type="entry name" value="FMN-binding split barrel"/>
    <property type="match status" value="1"/>
</dbReference>
<evidence type="ECO:0000313" key="2">
    <source>
        <dbReference type="EMBL" id="MFC3025275.1"/>
    </source>
</evidence>
<dbReference type="Pfam" id="PF01613">
    <property type="entry name" value="Flavin_Reduct"/>
    <property type="match status" value="1"/>
</dbReference>
<comment type="caution">
    <text evidence="2">The sequence shown here is derived from an EMBL/GenBank/DDBJ whole genome shotgun (WGS) entry which is preliminary data.</text>
</comment>
<sequence>MMSQHSHFYEPQHGHGLAHDPFKAIIAPRPIGWISSRSAQGVDNLAPYSFFNAFANTPPIIGFASAGWKDSVRNIQETGEFCWNMTTRSLAEKMNQSCAPVPSEVSEFEHSGLTPVASKLVNVARVAEAPVSFECKLTQLIQLQSASADALDNWLVLGEVVGVHIDNRFLEEGVFQTVKAQPVMRAGGPSTYFGISESTEFHLFRPQYPLD</sequence>
<evidence type="ECO:0000313" key="3">
    <source>
        <dbReference type="Proteomes" id="UP001595384"/>
    </source>
</evidence>
<accession>A0ABV7CED7</accession>
<dbReference type="EMBL" id="JBHRSE010000114">
    <property type="protein sequence ID" value="MFC3025275.1"/>
    <property type="molecule type" value="Genomic_DNA"/>
</dbReference>
<proteinExistence type="predicted"/>
<dbReference type="EC" id="1.5.1.-" evidence="2"/>
<dbReference type="InterPro" id="IPR012349">
    <property type="entry name" value="Split_barrel_FMN-bd"/>
</dbReference>
<reference evidence="3" key="1">
    <citation type="journal article" date="2019" name="Int. J. Syst. Evol. Microbiol.">
        <title>The Global Catalogue of Microorganisms (GCM) 10K type strain sequencing project: providing services to taxonomists for standard genome sequencing and annotation.</title>
        <authorList>
            <consortium name="The Broad Institute Genomics Platform"/>
            <consortium name="The Broad Institute Genome Sequencing Center for Infectious Disease"/>
            <person name="Wu L."/>
            <person name="Ma J."/>
        </authorList>
    </citation>
    <scope>NUCLEOTIDE SEQUENCE [LARGE SCALE GENOMIC DNA]</scope>
    <source>
        <strain evidence="3">KCTC 62784</strain>
    </source>
</reference>
<keyword evidence="2" id="KW-0560">Oxidoreductase</keyword>
<organism evidence="2 3">
    <name type="scientific">Vibrio zhugei</name>
    <dbReference type="NCBI Taxonomy" id="2479546"/>
    <lineage>
        <taxon>Bacteria</taxon>
        <taxon>Pseudomonadati</taxon>
        <taxon>Pseudomonadota</taxon>
        <taxon>Gammaproteobacteria</taxon>
        <taxon>Vibrionales</taxon>
        <taxon>Vibrionaceae</taxon>
        <taxon>Vibrio</taxon>
    </lineage>
</organism>
<dbReference type="RefSeq" id="WP_199287009.1">
    <property type="nucleotide sequence ID" value="NZ_AP024912.1"/>
</dbReference>
<dbReference type="PANTHER" id="PTHR43812">
    <property type="entry name" value="BLR2425 PROTEIN"/>
    <property type="match status" value="1"/>
</dbReference>
<dbReference type="PANTHER" id="PTHR43812:SF2">
    <property type="entry name" value="FLAVIN REDUCTASE LIKE DOMAIN-CONTAINING PROTEIN"/>
    <property type="match status" value="1"/>
</dbReference>
<evidence type="ECO:0000259" key="1">
    <source>
        <dbReference type="SMART" id="SM00903"/>
    </source>
</evidence>
<name>A0ABV7CED7_9VIBR</name>
<dbReference type="Gene3D" id="2.30.110.10">
    <property type="entry name" value="Electron Transport, Fmn-binding Protein, Chain A"/>
    <property type="match status" value="1"/>
</dbReference>
<gene>
    <name evidence="2" type="ORF">ACFODT_15840</name>
</gene>
<dbReference type="Proteomes" id="UP001595384">
    <property type="component" value="Unassembled WGS sequence"/>
</dbReference>
<protein>
    <submittedName>
        <fullName evidence="2">Flavin reductase family protein</fullName>
        <ecNumber evidence="2">1.5.1.-</ecNumber>
    </submittedName>
</protein>
<dbReference type="SMART" id="SM00903">
    <property type="entry name" value="Flavin_Reduct"/>
    <property type="match status" value="1"/>
</dbReference>
<feature type="domain" description="Flavin reductase like" evidence="1">
    <location>
        <begin position="24"/>
        <end position="177"/>
    </location>
</feature>
<dbReference type="GO" id="GO:0016491">
    <property type="term" value="F:oxidoreductase activity"/>
    <property type="evidence" value="ECO:0007669"/>
    <property type="project" value="UniProtKB-KW"/>
</dbReference>